<dbReference type="InterPro" id="IPR055356">
    <property type="entry name" value="ZP-N"/>
</dbReference>
<dbReference type="PANTHER" id="PTHR47130">
    <property type="entry name" value="SI:DKEY-19B23.11-RELATED"/>
    <property type="match status" value="1"/>
</dbReference>
<comment type="caution">
    <text evidence="2">The sequence shown here is derived from an EMBL/GenBank/DDBJ whole genome shotgun (WGS) entry which is preliminary data.</text>
</comment>
<reference evidence="2" key="1">
    <citation type="submission" date="2022-08" db="EMBL/GenBank/DDBJ databases">
        <title>Genome sequencing of akame (Lates japonicus).</title>
        <authorList>
            <person name="Hashiguchi Y."/>
            <person name="Takahashi H."/>
        </authorList>
    </citation>
    <scope>NUCLEOTIDE SEQUENCE</scope>
    <source>
        <strain evidence="2">Kochi</strain>
    </source>
</reference>
<dbReference type="EMBL" id="BRZM01000458">
    <property type="protein sequence ID" value="GLD70889.1"/>
    <property type="molecule type" value="Genomic_DNA"/>
</dbReference>
<organism evidence="2 3">
    <name type="scientific">Lates japonicus</name>
    <name type="common">Japanese lates</name>
    <dbReference type="NCBI Taxonomy" id="270547"/>
    <lineage>
        <taxon>Eukaryota</taxon>
        <taxon>Metazoa</taxon>
        <taxon>Chordata</taxon>
        <taxon>Craniata</taxon>
        <taxon>Vertebrata</taxon>
        <taxon>Euteleostomi</taxon>
        <taxon>Actinopterygii</taxon>
        <taxon>Neopterygii</taxon>
        <taxon>Teleostei</taxon>
        <taxon>Neoteleostei</taxon>
        <taxon>Acanthomorphata</taxon>
        <taxon>Carangaria</taxon>
        <taxon>Carangaria incertae sedis</taxon>
        <taxon>Centropomidae</taxon>
        <taxon>Lates</taxon>
    </lineage>
</organism>
<name>A0AAD3RHP2_LATJO</name>
<dbReference type="PANTHER" id="PTHR47130:SF6">
    <property type="entry name" value="EGG ENVELOPE GLYCOPROTEIN-LIKE PRECURSOR"/>
    <property type="match status" value="1"/>
</dbReference>
<sequence length="398" mass="44618">MECRDRFFMMAVELSFTGEEPHFEAVDETGVYPITEQYAAECGYSVSVLPLQGHVELRASYFSCHTDNKDDKVFTFNFNLIANHSGEVTYTINKTCSPSLPWSPREVTCEVNYMEPAVEERGYIVEKRNATVQISIPYNADAPPEFDAICSESGIRFRLDHRPFNYLWYVSIGSDLLTSELAAQRGYIMSNNSQSLLLEVPLFTHGYEYKCVQLMSMTRKADLSLAVPSGGIPTRTNLIDKYCGPKEADDTRALFSLPVNSCGSIVKLGKENVTYQNEIFYGFSKYLTVSKAASEDPTERVIVECTYPLAGLHRLFSVYRFESDTVGVGRIIHTTQLTAGSQIPTIQPTTALQTTPATTRPIRMPIAYLAAIHPPARYIKVSRIQNLHGMRKGEKPDS</sequence>
<evidence type="ECO:0000259" key="1">
    <source>
        <dbReference type="Pfam" id="PF23344"/>
    </source>
</evidence>
<evidence type="ECO:0000313" key="2">
    <source>
        <dbReference type="EMBL" id="GLD70889.1"/>
    </source>
</evidence>
<protein>
    <recommendedName>
        <fullName evidence="1">ZP-N domain-containing protein</fullName>
    </recommendedName>
</protein>
<dbReference type="Gene3D" id="2.60.40.3210">
    <property type="entry name" value="Zona pellucida, ZP-N domain"/>
    <property type="match status" value="1"/>
</dbReference>
<evidence type="ECO:0000313" key="3">
    <source>
        <dbReference type="Proteomes" id="UP001279410"/>
    </source>
</evidence>
<dbReference type="Proteomes" id="UP001279410">
    <property type="component" value="Unassembled WGS sequence"/>
</dbReference>
<keyword evidence="3" id="KW-1185">Reference proteome</keyword>
<gene>
    <name evidence="2" type="ORF">AKAME5_002220800</name>
</gene>
<feature type="domain" description="ZP-N" evidence="1">
    <location>
        <begin position="231"/>
        <end position="308"/>
    </location>
</feature>
<accession>A0AAD3RHP2</accession>
<dbReference type="AlphaFoldDB" id="A0AAD3RHP2"/>
<proteinExistence type="predicted"/>
<dbReference type="Pfam" id="PF23344">
    <property type="entry name" value="ZP-N"/>
    <property type="match status" value="1"/>
</dbReference>